<feature type="domain" description="CYTH" evidence="1">
    <location>
        <begin position="1"/>
        <end position="207"/>
    </location>
</feature>
<dbReference type="SMART" id="SM00880">
    <property type="entry name" value="CHAD"/>
    <property type="match status" value="1"/>
</dbReference>
<reference evidence="3 4" key="1">
    <citation type="submission" date="2023-11" db="EMBL/GenBank/DDBJ databases">
        <title>Draft genome of Azohydromonas lata strain H1 (DSM1123), a polyhydroxyalkanoate producer.</title>
        <authorList>
            <person name="Traversa D."/>
            <person name="D'Addabbo P."/>
            <person name="Pazzani C."/>
            <person name="Manzari C."/>
            <person name="Chiara M."/>
            <person name="Scrascia M."/>
        </authorList>
    </citation>
    <scope>NUCLEOTIDE SEQUENCE [LARGE SCALE GENOMIC DNA]</scope>
    <source>
        <strain evidence="3 4">H1</strain>
    </source>
</reference>
<dbReference type="PROSITE" id="PS51707">
    <property type="entry name" value="CYTH"/>
    <property type="match status" value="1"/>
</dbReference>
<gene>
    <name evidence="3" type="ORF">SM757_12750</name>
</gene>
<dbReference type="SMART" id="SM01118">
    <property type="entry name" value="CYTH"/>
    <property type="match status" value="1"/>
</dbReference>
<organism evidence="3 4">
    <name type="scientific">Azohydromonas lata</name>
    <dbReference type="NCBI Taxonomy" id="45677"/>
    <lineage>
        <taxon>Bacteria</taxon>
        <taxon>Pseudomonadati</taxon>
        <taxon>Pseudomonadota</taxon>
        <taxon>Betaproteobacteria</taxon>
        <taxon>Burkholderiales</taxon>
        <taxon>Sphaerotilaceae</taxon>
        <taxon>Azohydromonas</taxon>
    </lineage>
</organism>
<dbReference type="Gene3D" id="1.40.20.10">
    <property type="entry name" value="CHAD domain"/>
    <property type="match status" value="1"/>
</dbReference>
<dbReference type="InterPro" id="IPR038186">
    <property type="entry name" value="CHAD_dom_sf"/>
</dbReference>
<accession>A0ABU5IE94</accession>
<evidence type="ECO:0000259" key="2">
    <source>
        <dbReference type="PROSITE" id="PS51708"/>
    </source>
</evidence>
<dbReference type="InterPro" id="IPR007899">
    <property type="entry name" value="CHAD_dom"/>
</dbReference>
<proteinExistence type="predicted"/>
<dbReference type="PROSITE" id="PS51708">
    <property type="entry name" value="CHAD"/>
    <property type="match status" value="1"/>
</dbReference>
<dbReference type="InterPro" id="IPR039013">
    <property type="entry name" value="YgiF"/>
</dbReference>
<dbReference type="Proteomes" id="UP001293718">
    <property type="component" value="Unassembled WGS sequence"/>
</dbReference>
<dbReference type="EMBL" id="JAXOJX010000018">
    <property type="protein sequence ID" value="MDZ5457441.1"/>
    <property type="molecule type" value="Genomic_DNA"/>
</dbReference>
<comment type="caution">
    <text evidence="3">The sequence shown here is derived from an EMBL/GenBank/DDBJ whole genome shotgun (WGS) entry which is preliminary data.</text>
</comment>
<protein>
    <submittedName>
        <fullName evidence="3">CYTH and CHAD domain-containing protein</fullName>
    </submittedName>
</protein>
<evidence type="ECO:0000313" key="4">
    <source>
        <dbReference type="Proteomes" id="UP001293718"/>
    </source>
</evidence>
<evidence type="ECO:0000313" key="3">
    <source>
        <dbReference type="EMBL" id="MDZ5457441.1"/>
    </source>
</evidence>
<feature type="domain" description="CHAD" evidence="2">
    <location>
        <begin position="223"/>
        <end position="501"/>
    </location>
</feature>
<sequence length="501" mass="54985">MHEVEIKLQVPSEHRAALEAALDVAQWHLTRLEAHYFDTAGRQLAAHGFSWRLRRENGQWVQTLKGDGGHLLQRLEDEVEVSAQEGREVPRPDIRRHGGSPAGRALAKALGGALDDLSTLVVEQFHSRVERRARVMNRHGAQVEVAFDVGSLHAKGRSVPVCELELELKDGPVTALFELARPWVATHGLWLSTAALARRGALLAEGRDVGPAIKAGVPALAWSQSPQALLRAIVASCLEQILPNAGAIAAGSVEAEHVHQARVGLRRLRTALRELGDFAPALDEAGAQVLATTFSRLGEVRDQEAVARAVLARLAQAGAPAGLQWPKAEGEVHPPAAAVRDPEFQAVLLDLLAFTLAEAPDEAPCKHDGGCRKALRRRLVKLHKQVVRDGERFTELPVEQQHRVRKRLKRLRYLSEFLAPLYGPQAVERYVEALRPAQDALGEHNDDAVGLEAFGRATATQPQAWFAVGWLNAQQASSARDCRRALRKVAEAPRFWKKRGH</sequence>
<dbReference type="InterPro" id="IPR023577">
    <property type="entry name" value="CYTH_domain"/>
</dbReference>
<dbReference type="InterPro" id="IPR033469">
    <property type="entry name" value="CYTH-like_dom_sf"/>
</dbReference>
<dbReference type="Pfam" id="PF01928">
    <property type="entry name" value="CYTH"/>
    <property type="match status" value="1"/>
</dbReference>
<dbReference type="PANTHER" id="PTHR39569:SF1">
    <property type="entry name" value="INORGANIC TRIPHOSPHATASE"/>
    <property type="match status" value="1"/>
</dbReference>
<dbReference type="RefSeq" id="WP_322465751.1">
    <property type="nucleotide sequence ID" value="NZ_JAXOJX010000018.1"/>
</dbReference>
<dbReference type="CDD" id="cd07756">
    <property type="entry name" value="CYTH-like_Pase_CHAD"/>
    <property type="match status" value="1"/>
</dbReference>
<evidence type="ECO:0000259" key="1">
    <source>
        <dbReference type="PROSITE" id="PS51707"/>
    </source>
</evidence>
<name>A0ABU5IE94_9BURK</name>
<dbReference type="Pfam" id="PF05235">
    <property type="entry name" value="CHAD"/>
    <property type="match status" value="1"/>
</dbReference>
<keyword evidence="4" id="KW-1185">Reference proteome</keyword>
<dbReference type="Gene3D" id="2.40.320.10">
    <property type="entry name" value="Hypothetical Protein Pfu-838710-001"/>
    <property type="match status" value="1"/>
</dbReference>
<dbReference type="PANTHER" id="PTHR39569">
    <property type="entry name" value="INORGANIC TRIPHOSPHATASE"/>
    <property type="match status" value="1"/>
</dbReference>
<dbReference type="SUPFAM" id="SSF55154">
    <property type="entry name" value="CYTH-like phosphatases"/>
    <property type="match status" value="1"/>
</dbReference>